<proteinExistence type="predicted"/>
<dbReference type="AlphaFoldDB" id="A9U4R1"/>
<dbReference type="EMBL" id="DS545401">
    <property type="protein sequence ID" value="EDQ49347.1"/>
    <property type="molecule type" value="Genomic_DNA"/>
</dbReference>
<reference evidence="1" key="1">
    <citation type="journal article" date="2008" name="Science">
        <title>The Physcomitrella genome reveals evolutionary insights into the conquest of land by plants.</title>
        <authorList>
            <person name="Rensing S."/>
            <person name="Lang D."/>
            <person name="Zimmer A."/>
            <person name="Terry A."/>
            <person name="Salamov A."/>
            <person name="Shapiro H."/>
            <person name="Nishiyama T."/>
            <person name="Perroud P.-F."/>
            <person name="Lindquist E."/>
            <person name="Kamisugi Y."/>
            <person name="Tanahashi T."/>
            <person name="Sakakibara K."/>
            <person name="Fujita T."/>
            <person name="Oishi K."/>
            <person name="Shin-I T."/>
            <person name="Kuroki Y."/>
            <person name="Toyoda A."/>
            <person name="Suzuki Y."/>
            <person name="Hashimoto A."/>
            <person name="Yamaguchi K."/>
            <person name="Sugano A."/>
            <person name="Kohara Y."/>
            <person name="Fujiyama A."/>
            <person name="Anterola A."/>
            <person name="Aoki S."/>
            <person name="Ashton N."/>
            <person name="Barbazuk W.B."/>
            <person name="Barker E."/>
            <person name="Bennetzen J."/>
            <person name="Bezanilla M."/>
            <person name="Blankenship R."/>
            <person name="Cho S.H."/>
            <person name="Dutcher S."/>
            <person name="Estelle M."/>
            <person name="Fawcett J.A."/>
            <person name="Gundlach H."/>
            <person name="Hanada K."/>
            <person name="Heyl A."/>
            <person name="Hicks K.A."/>
            <person name="Hugh J."/>
            <person name="Lohr M."/>
            <person name="Mayer K."/>
            <person name="Melkozernov A."/>
            <person name="Murata T."/>
            <person name="Nelson D."/>
            <person name="Pils B."/>
            <person name="Prigge M."/>
            <person name="Reiss B."/>
            <person name="Renner T."/>
            <person name="Rombauts S."/>
            <person name="Rushton P."/>
            <person name="Sanderfoot A."/>
            <person name="Schween G."/>
            <person name="Shiu S.-H."/>
            <person name="Stueber K."/>
            <person name="Theodoulou F.L."/>
            <person name="Tu H."/>
            <person name="Van de Peer Y."/>
            <person name="Verrier P.J."/>
            <person name="Waters E."/>
            <person name="Wood A."/>
            <person name="Yang L."/>
            <person name="Cove D."/>
            <person name="Cuming A."/>
            <person name="Hasebe M."/>
            <person name="Lucas S."/>
            <person name="Mishler D.B."/>
            <person name="Reski R."/>
            <person name="Grigoriev I."/>
            <person name="Quatrano R.S."/>
            <person name="Boore J.L."/>
        </authorList>
    </citation>
    <scope>NUCLEOTIDE SEQUENCE [LARGE SCALE GENOMIC DNA]</scope>
</reference>
<organism>
    <name type="scientific">Physcomitrium patens</name>
    <name type="common">Spreading-leaved earth moss</name>
    <name type="synonym">Physcomitrella patens</name>
    <dbReference type="NCBI Taxonomy" id="3218"/>
    <lineage>
        <taxon>Eukaryota</taxon>
        <taxon>Viridiplantae</taxon>
        <taxon>Streptophyta</taxon>
        <taxon>Embryophyta</taxon>
        <taxon>Bryophyta</taxon>
        <taxon>Bryophytina</taxon>
        <taxon>Bryopsida</taxon>
        <taxon>Funariidae</taxon>
        <taxon>Funariales</taxon>
        <taxon>Funariaceae</taxon>
        <taxon>Physcomitrium</taxon>
    </lineage>
</organism>
<protein>
    <submittedName>
        <fullName evidence="1">Predicted protein</fullName>
    </submittedName>
</protein>
<sequence length="229" mass="25935">MSPTRSGDGRKNTMLRRSWDFEGYRPSTFIGHIGCSSSAVTRAVETGIGNRWSRRQSFGITAWSDRMSHTMRILGPKVVCLYKTFSCLAMIYLINRLWKDKAEGDSVAQSQLSRRGEGYEPSFHRKVPACSSFYSELQGICPDWSSVGLCVLNHETLSLVAPNWHRGDCVAKLQKIEKELEQFSEDFGSQLRSLRMSMRNSILSTSEFETWGESCPKNATSKDKHFKLG</sequence>
<accession>A9U4R1</accession>
<name>A9U4R1_PHYPA</name>
<evidence type="ECO:0000313" key="1">
    <source>
        <dbReference type="EMBL" id="EDQ49347.1"/>
    </source>
</evidence>
<gene>
    <name evidence="1" type="ORF">PHYPADRAFT_102087</name>
</gene>